<name>A0ABS0BC83_9PSED</name>
<dbReference type="EMBL" id="JACOPX010000001">
    <property type="protein sequence ID" value="MBF6031994.1"/>
    <property type="molecule type" value="Genomic_DNA"/>
</dbReference>
<reference evidence="1 2" key="1">
    <citation type="submission" date="2020-08" db="EMBL/GenBank/DDBJ databases">
        <title>Description of novel Pseudomonas species.</title>
        <authorList>
            <person name="Duman M."/>
            <person name="Mulet M."/>
            <person name="Altun S."/>
            <person name="Saticioglu I.B."/>
            <person name="Lalucat J."/>
            <person name="Garcia-Valdes E."/>
        </authorList>
    </citation>
    <scope>NUCLEOTIDE SEQUENCE [LARGE SCALE GENOMIC DNA]</scope>
    <source>
        <strain evidence="1 2">P155</strain>
    </source>
</reference>
<comment type="caution">
    <text evidence="1">The sequence shown here is derived from an EMBL/GenBank/DDBJ whole genome shotgun (WGS) entry which is preliminary data.</text>
</comment>
<dbReference type="Proteomes" id="UP000722111">
    <property type="component" value="Unassembled WGS sequence"/>
</dbReference>
<evidence type="ECO:0000313" key="2">
    <source>
        <dbReference type="Proteomes" id="UP000722111"/>
    </source>
</evidence>
<accession>A0ABS0BC83</accession>
<sequence length="356" mass="39865">MIMSVALLLRRSPVVIGAVLSGLLLSGCTQMGTYQDSAEPDAAKLRFVASTDNASVDYYDAEHCDGQTTGLLNNLFIVDSTRRVGMSVAPPEKAKSYLEIKLPPDKEMYLKVNTQTGYAVCGAGFSFKPQRDTEYELTFDLKGRQCSTLMQRVQRIDGKDVRTPLPMKREGLAACAGRNPIFPKPPVLLPDTPERTVMIDRIVNGSLFVVLKSDAKTRAATTFTPEKLDSLVSERKAKMGFELPDDYWTLYRQNLDAFNIEGSAISSEAITRSSDEYRKRLRSIDDKRLKEWSAVDGTSGKRGNAVQADMETGMIAYYFQSSKEVMGETVMRHLDRMAKMDAQYNVCSRYAECWKR</sequence>
<keyword evidence="2" id="KW-1185">Reference proteome</keyword>
<protein>
    <recommendedName>
        <fullName evidence="3">Lipoprotein</fullName>
    </recommendedName>
</protein>
<evidence type="ECO:0008006" key="3">
    <source>
        <dbReference type="Google" id="ProtNLM"/>
    </source>
</evidence>
<organism evidence="1 2">
    <name type="scientific">Pseudomonas neuropathica</name>
    <dbReference type="NCBI Taxonomy" id="2730425"/>
    <lineage>
        <taxon>Bacteria</taxon>
        <taxon>Pseudomonadati</taxon>
        <taxon>Pseudomonadota</taxon>
        <taxon>Gammaproteobacteria</taxon>
        <taxon>Pseudomonadales</taxon>
        <taxon>Pseudomonadaceae</taxon>
        <taxon>Pseudomonas</taxon>
    </lineage>
</organism>
<evidence type="ECO:0000313" key="1">
    <source>
        <dbReference type="EMBL" id="MBF6031994.1"/>
    </source>
</evidence>
<gene>
    <name evidence="1" type="ORF">H8F23_01890</name>
</gene>
<proteinExistence type="predicted"/>